<dbReference type="EMBL" id="JANUXY010000012">
    <property type="protein sequence ID" value="MCS4487205.1"/>
    <property type="molecule type" value="Genomic_DNA"/>
</dbReference>
<evidence type="ECO:0000313" key="3">
    <source>
        <dbReference type="Proteomes" id="UP001205609"/>
    </source>
</evidence>
<dbReference type="SUPFAM" id="SSF101386">
    <property type="entry name" value="all-alpha NTP pyrophosphatases"/>
    <property type="match status" value="1"/>
</dbReference>
<gene>
    <name evidence="2" type="ORF">NXS11_10045</name>
</gene>
<dbReference type="Pfam" id="PF03819">
    <property type="entry name" value="MazG"/>
    <property type="match status" value="1"/>
</dbReference>
<feature type="domain" description="NTP pyrophosphohydrolase MazG-like" evidence="1">
    <location>
        <begin position="28"/>
        <end position="73"/>
    </location>
</feature>
<protein>
    <submittedName>
        <fullName evidence="2">MazG-like family protein</fullName>
    </submittedName>
</protein>
<dbReference type="RefSeq" id="WP_259200877.1">
    <property type="nucleotide sequence ID" value="NZ_JANUXY010000012.1"/>
</dbReference>
<dbReference type="Proteomes" id="UP001205609">
    <property type="component" value="Unassembled WGS sequence"/>
</dbReference>
<accession>A0ABT2F498</accession>
<evidence type="ECO:0000313" key="2">
    <source>
        <dbReference type="EMBL" id="MCS4487205.1"/>
    </source>
</evidence>
<evidence type="ECO:0000259" key="1">
    <source>
        <dbReference type="Pfam" id="PF03819"/>
    </source>
</evidence>
<keyword evidence="3" id="KW-1185">Reference proteome</keyword>
<comment type="caution">
    <text evidence="2">The sequence shown here is derived from an EMBL/GenBank/DDBJ whole genome shotgun (WGS) entry which is preliminary data.</text>
</comment>
<name>A0ABT2F498_9STAP</name>
<dbReference type="InterPro" id="IPR004518">
    <property type="entry name" value="MazG-like_dom"/>
</dbReference>
<sequence length="183" mass="21025">MNELIKKIERWSIDRDLHNANPMKQYDKLVEEHGELVKGLNKQDEKLIKDSIGDMFVVITIMAQQINGDMQEVMEHKDIDVFEDADTLRFTMLLAYVGVNLKEGNIRLKAIGAKSWASNTDDYQIRKNLTETEKILGALVNLLDKTAKAHGTDLKTCVQLAYDEIKDRKGEMRDGRFVKQEDL</sequence>
<organism evidence="2 3">
    <name type="scientific">Staphylococcus americanisciuri</name>
    <dbReference type="NCBI Taxonomy" id="2973940"/>
    <lineage>
        <taxon>Bacteria</taxon>
        <taxon>Bacillati</taxon>
        <taxon>Bacillota</taxon>
        <taxon>Bacilli</taxon>
        <taxon>Bacillales</taxon>
        <taxon>Staphylococcaceae</taxon>
        <taxon>Staphylococcus</taxon>
    </lineage>
</organism>
<proteinExistence type="predicted"/>
<dbReference type="Gene3D" id="1.10.287.1080">
    <property type="entry name" value="MazG-like"/>
    <property type="match status" value="1"/>
</dbReference>
<reference evidence="2 3" key="1">
    <citation type="journal article" date="2023" name="Int. J. Syst. Evol. Microbiol.">
        <title>Streptococcus sciuri sp. nov., Staphylococcus marylandisciuri sp. nov. and Staphylococcus americanisciuri sp. nov., isolated from faeces of eastern grey squirrel (Sciurus carolinensis).</title>
        <authorList>
            <person name="Volokhov D.V."/>
            <person name="Zagorodnyaya T.A."/>
            <person name="Furtak V.A."/>
            <person name="Nattanmai G."/>
            <person name="Randall L."/>
            <person name="Jose S."/>
            <person name="Gao Y."/>
            <person name="Eisenberg T."/>
            <person name="Delmonte P."/>
            <person name="Blom J."/>
            <person name="Mitchell K.K."/>
        </authorList>
    </citation>
    <scope>NUCLEOTIDE SEQUENCE [LARGE SCALE GENOMIC DNA]</scope>
    <source>
        <strain evidence="2 3">GRT3</strain>
    </source>
</reference>
<dbReference type="CDD" id="cd11540">
    <property type="entry name" value="NTP-PPase_u3"/>
    <property type="match status" value="1"/>
</dbReference>